<dbReference type="GO" id="GO:0006950">
    <property type="term" value="P:response to stress"/>
    <property type="evidence" value="ECO:0007669"/>
    <property type="project" value="TreeGrafter"/>
</dbReference>
<reference evidence="2 3" key="1">
    <citation type="submission" date="2023-06" db="EMBL/GenBank/DDBJ databases">
        <authorList>
            <person name="Oyuntsetseg B."/>
            <person name="Kim S.B."/>
        </authorList>
    </citation>
    <scope>NUCLEOTIDE SEQUENCE [LARGE SCALE GENOMIC DNA]</scope>
    <source>
        <strain evidence="2 3">2-15</strain>
    </source>
</reference>
<dbReference type="PANTHER" id="PTHR33164:SF57">
    <property type="entry name" value="MARR-FAMILY TRANSCRIPTIONAL REGULATOR"/>
    <property type="match status" value="1"/>
</dbReference>
<proteinExistence type="predicted"/>
<protein>
    <submittedName>
        <fullName evidence="2">MarR family transcriptional regulator</fullName>
    </submittedName>
</protein>
<dbReference type="PANTHER" id="PTHR33164">
    <property type="entry name" value="TRANSCRIPTIONAL REGULATOR, MARR FAMILY"/>
    <property type="match status" value="1"/>
</dbReference>
<name>A0A9Y2MZB7_9PSEU</name>
<dbReference type="InterPro" id="IPR000835">
    <property type="entry name" value="HTH_MarR-typ"/>
</dbReference>
<sequence length="151" mass="16773">MPDPVADVERAMIAIRRSQQRRALTRIARDRGQHALDPVIELLDVVEDFADRGDPATVTSLATALGVDQPRASRLVARAVDQGDLQREADQSDGRRTVLVLTSAGRARLDALHTFRRTVFAEAMSPWSAEDRATFARLLTSFITNYEALCR</sequence>
<dbReference type="KEGG" id="acab:QRX50_08410"/>
<dbReference type="Pfam" id="PF12802">
    <property type="entry name" value="MarR_2"/>
    <property type="match status" value="1"/>
</dbReference>
<dbReference type="EMBL" id="CP127294">
    <property type="protein sequence ID" value="WIX80772.1"/>
    <property type="molecule type" value="Genomic_DNA"/>
</dbReference>
<dbReference type="InterPro" id="IPR039422">
    <property type="entry name" value="MarR/SlyA-like"/>
</dbReference>
<keyword evidence="3" id="KW-1185">Reference proteome</keyword>
<accession>A0A9Y2MZB7</accession>
<organism evidence="2 3">
    <name type="scientific">Amycolatopsis carbonis</name>
    <dbReference type="NCBI Taxonomy" id="715471"/>
    <lineage>
        <taxon>Bacteria</taxon>
        <taxon>Bacillati</taxon>
        <taxon>Actinomycetota</taxon>
        <taxon>Actinomycetes</taxon>
        <taxon>Pseudonocardiales</taxon>
        <taxon>Pseudonocardiaceae</taxon>
        <taxon>Amycolatopsis</taxon>
    </lineage>
</organism>
<evidence type="ECO:0000313" key="3">
    <source>
        <dbReference type="Proteomes" id="UP001236014"/>
    </source>
</evidence>
<dbReference type="InterPro" id="IPR036390">
    <property type="entry name" value="WH_DNA-bd_sf"/>
</dbReference>
<dbReference type="RefSeq" id="WP_285971392.1">
    <property type="nucleotide sequence ID" value="NZ_CP127294.1"/>
</dbReference>
<dbReference type="AlphaFoldDB" id="A0A9Y2MZB7"/>
<evidence type="ECO:0000313" key="2">
    <source>
        <dbReference type="EMBL" id="WIX80772.1"/>
    </source>
</evidence>
<dbReference type="Gene3D" id="1.10.10.10">
    <property type="entry name" value="Winged helix-like DNA-binding domain superfamily/Winged helix DNA-binding domain"/>
    <property type="match status" value="1"/>
</dbReference>
<dbReference type="SUPFAM" id="SSF46785">
    <property type="entry name" value="Winged helix' DNA-binding domain"/>
    <property type="match status" value="1"/>
</dbReference>
<gene>
    <name evidence="2" type="ORF">QRX50_08410</name>
</gene>
<evidence type="ECO:0000259" key="1">
    <source>
        <dbReference type="PROSITE" id="PS50995"/>
    </source>
</evidence>
<dbReference type="InterPro" id="IPR036388">
    <property type="entry name" value="WH-like_DNA-bd_sf"/>
</dbReference>
<dbReference type="GO" id="GO:0003700">
    <property type="term" value="F:DNA-binding transcription factor activity"/>
    <property type="evidence" value="ECO:0007669"/>
    <property type="project" value="InterPro"/>
</dbReference>
<dbReference type="Proteomes" id="UP001236014">
    <property type="component" value="Chromosome"/>
</dbReference>
<feature type="domain" description="HTH marR-type" evidence="1">
    <location>
        <begin position="5"/>
        <end position="144"/>
    </location>
</feature>
<dbReference type="PROSITE" id="PS50995">
    <property type="entry name" value="HTH_MARR_2"/>
    <property type="match status" value="1"/>
</dbReference>
<dbReference type="SMART" id="SM00347">
    <property type="entry name" value="HTH_MARR"/>
    <property type="match status" value="1"/>
</dbReference>